<keyword evidence="2" id="KW-0808">Transferase</keyword>
<dbReference type="NCBIfam" id="TIGR00696">
    <property type="entry name" value="wecG_tagA_cpsF"/>
    <property type="match status" value="1"/>
</dbReference>
<organism evidence="3 4">
    <name type="scientific">Actinomadura yumaensis</name>
    <dbReference type="NCBI Taxonomy" id="111807"/>
    <lineage>
        <taxon>Bacteria</taxon>
        <taxon>Bacillati</taxon>
        <taxon>Actinomycetota</taxon>
        <taxon>Actinomycetes</taxon>
        <taxon>Streptosporangiales</taxon>
        <taxon>Thermomonosporaceae</taxon>
        <taxon>Actinomadura</taxon>
    </lineage>
</organism>
<keyword evidence="1" id="KW-0328">Glycosyltransferase</keyword>
<sequence length="257" mass="28748">MNDDTIGERRRFLGVWLAPLTLEESVALCVKAVEERSAVRVGCVNAAKIVKMRDDARLREAVLGCDLVVADGQSVVWAGRVLDRPLPERVAGIDLMTALLPEAERHGHSVYFLGAREDVLQDMLAAVRRRYPGLRIAGHRNGYFDQEEEAAVADAVRASGADMLFIGTSSPKKELFVHHHGERTGASLVHGVGGSFDVLAGKVRRAPEFWRRNGLEWLYRAVQEPMRLGPRYLTTNTAFLLMLGREFLLRRLPPRRK</sequence>
<gene>
    <name evidence="3" type="ORF">ACFQKB_02045</name>
</gene>
<dbReference type="PANTHER" id="PTHR34136">
    <property type="match status" value="1"/>
</dbReference>
<dbReference type="Pfam" id="PF03808">
    <property type="entry name" value="Glyco_tran_WecG"/>
    <property type="match status" value="1"/>
</dbReference>
<proteinExistence type="predicted"/>
<evidence type="ECO:0000256" key="1">
    <source>
        <dbReference type="ARBA" id="ARBA00022676"/>
    </source>
</evidence>
<dbReference type="CDD" id="cd06533">
    <property type="entry name" value="Glyco_transf_WecG_TagA"/>
    <property type="match status" value="1"/>
</dbReference>
<reference evidence="4" key="1">
    <citation type="journal article" date="2019" name="Int. J. Syst. Evol. Microbiol.">
        <title>The Global Catalogue of Microorganisms (GCM) 10K type strain sequencing project: providing services to taxonomists for standard genome sequencing and annotation.</title>
        <authorList>
            <consortium name="The Broad Institute Genomics Platform"/>
            <consortium name="The Broad Institute Genome Sequencing Center for Infectious Disease"/>
            <person name="Wu L."/>
            <person name="Ma J."/>
        </authorList>
    </citation>
    <scope>NUCLEOTIDE SEQUENCE [LARGE SCALE GENOMIC DNA]</scope>
    <source>
        <strain evidence="4">JCM 3369</strain>
    </source>
</reference>
<accession>A0ABW2CDK8</accession>
<protein>
    <submittedName>
        <fullName evidence="3">WecB/TagA/CpsF family glycosyltransferase</fullName>
    </submittedName>
</protein>
<keyword evidence="4" id="KW-1185">Reference proteome</keyword>
<name>A0ABW2CDK8_9ACTN</name>
<evidence type="ECO:0000256" key="2">
    <source>
        <dbReference type="ARBA" id="ARBA00022679"/>
    </source>
</evidence>
<dbReference type="Proteomes" id="UP001596380">
    <property type="component" value="Unassembled WGS sequence"/>
</dbReference>
<evidence type="ECO:0000313" key="3">
    <source>
        <dbReference type="EMBL" id="MFC6878540.1"/>
    </source>
</evidence>
<dbReference type="InterPro" id="IPR004629">
    <property type="entry name" value="WecG_TagA_CpsF"/>
</dbReference>
<dbReference type="PANTHER" id="PTHR34136:SF1">
    <property type="entry name" value="UDP-N-ACETYL-D-MANNOSAMINURONIC ACID TRANSFERASE"/>
    <property type="match status" value="1"/>
</dbReference>
<comment type="caution">
    <text evidence="3">The sequence shown here is derived from an EMBL/GenBank/DDBJ whole genome shotgun (WGS) entry which is preliminary data.</text>
</comment>
<dbReference type="RefSeq" id="WP_175249994.1">
    <property type="nucleotide sequence ID" value="NZ_JBHSXS010000001.1"/>
</dbReference>
<dbReference type="EMBL" id="JBHSXS010000001">
    <property type="protein sequence ID" value="MFC6878540.1"/>
    <property type="molecule type" value="Genomic_DNA"/>
</dbReference>
<evidence type="ECO:0000313" key="4">
    <source>
        <dbReference type="Proteomes" id="UP001596380"/>
    </source>
</evidence>